<sequence length="138" mass="15316">MRLFLDTNVFVAALTDEPGRGEFATRLLNRTDEYELHTSLLNLMEIRTVLTKKKSADLNAANDAIDEIVYDAEITIPDASDVMNANERQNETLHYPMDAIIASLADGADAELVTFDGEMLDHVGRSPEDVLEELDDSS</sequence>
<dbReference type="HAMAP" id="MF_00265">
    <property type="entry name" value="VapC_Nob1"/>
    <property type="match status" value="1"/>
</dbReference>
<name>A0A0P7FVF0_9EURY</name>
<dbReference type="InterPro" id="IPR029060">
    <property type="entry name" value="PIN-like_dom_sf"/>
</dbReference>
<keyword evidence="2 5" id="KW-0540">Nuclease</keyword>
<dbReference type="CDD" id="cd09871">
    <property type="entry name" value="PIN_MtVapC28-VapC30-like"/>
    <property type="match status" value="1"/>
</dbReference>
<evidence type="ECO:0000256" key="4">
    <source>
        <dbReference type="ARBA" id="ARBA00022801"/>
    </source>
</evidence>
<keyword evidence="4 5" id="KW-0378">Hydrolase</keyword>
<dbReference type="InterPro" id="IPR022907">
    <property type="entry name" value="VapC_family"/>
</dbReference>
<evidence type="ECO:0000313" key="8">
    <source>
        <dbReference type="Proteomes" id="UP000050535"/>
    </source>
</evidence>
<dbReference type="SUPFAM" id="SSF88723">
    <property type="entry name" value="PIN domain-like"/>
    <property type="match status" value="1"/>
</dbReference>
<evidence type="ECO:0000259" key="6">
    <source>
        <dbReference type="Pfam" id="PF01850"/>
    </source>
</evidence>
<keyword evidence="3 5" id="KW-0479">Metal-binding</keyword>
<reference evidence="8" key="1">
    <citation type="submission" date="2013-11" db="EMBL/GenBank/DDBJ databases">
        <authorList>
            <person name="Hoang H.T."/>
            <person name="Killian M.L."/>
            <person name="Madson D.M."/>
            <person name="Arruda P.H.E."/>
            <person name="Sun D."/>
            <person name="Schwartz K.J."/>
            <person name="Yoon K."/>
        </authorList>
    </citation>
    <scope>NUCLEOTIDE SEQUENCE [LARGE SCALE GENOMIC DNA]</scope>
    <source>
        <strain evidence="8">CDK2</strain>
    </source>
</reference>
<dbReference type="GO" id="GO:0016787">
    <property type="term" value="F:hydrolase activity"/>
    <property type="evidence" value="ECO:0007669"/>
    <property type="project" value="UniProtKB-KW"/>
</dbReference>
<keyword evidence="5" id="KW-0460">Magnesium</keyword>
<organism evidence="7 8">
    <name type="scientific">Halolamina pelagica</name>
    <dbReference type="NCBI Taxonomy" id="699431"/>
    <lineage>
        <taxon>Archaea</taxon>
        <taxon>Methanobacteriati</taxon>
        <taxon>Methanobacteriota</taxon>
        <taxon>Stenosarchaea group</taxon>
        <taxon>Halobacteria</taxon>
        <taxon>Halobacteriales</taxon>
        <taxon>Haloferacaceae</taxon>
    </lineage>
</organism>
<evidence type="ECO:0000256" key="5">
    <source>
        <dbReference type="HAMAP-Rule" id="MF_00265"/>
    </source>
</evidence>
<dbReference type="RefSeq" id="WP_054583696.1">
    <property type="nucleotide sequence ID" value="NZ_LGUC01000001.1"/>
</dbReference>
<dbReference type="AlphaFoldDB" id="A0A0P7FVF0"/>
<keyword evidence="8" id="KW-1185">Reference proteome</keyword>
<comment type="cofactor">
    <cofactor evidence="5">
        <name>Mg(2+)</name>
        <dbReference type="ChEBI" id="CHEBI:18420"/>
    </cofactor>
</comment>
<feature type="binding site" evidence="5">
    <location>
        <position position="98"/>
    </location>
    <ligand>
        <name>Mg(2+)</name>
        <dbReference type="ChEBI" id="CHEBI:18420"/>
    </ligand>
</feature>
<feature type="domain" description="PIN" evidence="6">
    <location>
        <begin position="4"/>
        <end position="121"/>
    </location>
</feature>
<keyword evidence="5" id="KW-0800">Toxin</keyword>
<dbReference type="Proteomes" id="UP000050535">
    <property type="component" value="Unassembled WGS sequence"/>
</dbReference>
<evidence type="ECO:0000313" key="7">
    <source>
        <dbReference type="EMBL" id="KPN30892.1"/>
    </source>
</evidence>
<evidence type="ECO:0000256" key="2">
    <source>
        <dbReference type="ARBA" id="ARBA00022722"/>
    </source>
</evidence>
<dbReference type="GO" id="GO:0090729">
    <property type="term" value="F:toxin activity"/>
    <property type="evidence" value="ECO:0007669"/>
    <property type="project" value="UniProtKB-KW"/>
</dbReference>
<evidence type="ECO:0000256" key="3">
    <source>
        <dbReference type="ARBA" id="ARBA00022723"/>
    </source>
</evidence>
<dbReference type="Gene3D" id="3.40.50.1010">
    <property type="entry name" value="5'-nuclease"/>
    <property type="match status" value="1"/>
</dbReference>
<dbReference type="EMBL" id="LGUC01000001">
    <property type="protein sequence ID" value="KPN30892.1"/>
    <property type="molecule type" value="Genomic_DNA"/>
</dbReference>
<proteinExistence type="inferred from homology"/>
<comment type="caution">
    <text evidence="7">The sequence shown here is derived from an EMBL/GenBank/DDBJ whole genome shotgun (WGS) entry which is preliminary data.</text>
</comment>
<dbReference type="GO" id="GO:0004540">
    <property type="term" value="F:RNA nuclease activity"/>
    <property type="evidence" value="ECO:0007669"/>
    <property type="project" value="InterPro"/>
</dbReference>
<evidence type="ECO:0000256" key="1">
    <source>
        <dbReference type="ARBA" id="ARBA00022649"/>
    </source>
</evidence>
<comment type="similarity">
    <text evidence="5">Belongs to the PINc/VapC protein family.</text>
</comment>
<dbReference type="GO" id="GO:0000287">
    <property type="term" value="F:magnesium ion binding"/>
    <property type="evidence" value="ECO:0007669"/>
    <property type="project" value="UniProtKB-UniRule"/>
</dbReference>
<feature type="binding site" evidence="5">
    <location>
        <position position="6"/>
    </location>
    <ligand>
        <name>Mg(2+)</name>
        <dbReference type="ChEBI" id="CHEBI:18420"/>
    </ligand>
</feature>
<gene>
    <name evidence="5" type="primary">vapC</name>
    <name evidence="7" type="ORF">SY89_01632</name>
</gene>
<dbReference type="EC" id="3.1.-.-" evidence="5"/>
<comment type="function">
    <text evidence="5">Toxic component of a toxin-antitoxin (TA) system. An RNase.</text>
</comment>
<protein>
    <recommendedName>
        <fullName evidence="5">Ribonuclease VapC</fullName>
        <shortName evidence="5">RNase VapC</shortName>
        <ecNumber evidence="5">3.1.-.-</ecNumber>
    </recommendedName>
    <alternativeName>
        <fullName evidence="5">Putative toxin VapC</fullName>
    </alternativeName>
</protein>
<keyword evidence="1 5" id="KW-1277">Toxin-antitoxin system</keyword>
<dbReference type="Pfam" id="PF01850">
    <property type="entry name" value="PIN"/>
    <property type="match status" value="1"/>
</dbReference>
<accession>A0A0P7FVF0</accession>
<dbReference type="InterPro" id="IPR002716">
    <property type="entry name" value="PIN_dom"/>
</dbReference>